<feature type="transmembrane region" description="Helical" evidence="7">
    <location>
        <begin position="135"/>
        <end position="155"/>
    </location>
</feature>
<dbReference type="PANTHER" id="PTHR33508">
    <property type="entry name" value="UPF0056 MEMBRANE PROTEIN YHCE"/>
    <property type="match status" value="1"/>
</dbReference>
<evidence type="ECO:0000256" key="5">
    <source>
        <dbReference type="ARBA" id="ARBA00022989"/>
    </source>
</evidence>
<evidence type="ECO:0000256" key="1">
    <source>
        <dbReference type="ARBA" id="ARBA00004651"/>
    </source>
</evidence>
<dbReference type="HOGENOM" id="CLU_079909_1_1_11"/>
<feature type="transmembrane region" description="Helical" evidence="7">
    <location>
        <begin position="67"/>
        <end position="85"/>
    </location>
</feature>
<dbReference type="Proteomes" id="UP000014417">
    <property type="component" value="Unassembled WGS sequence"/>
</dbReference>
<comment type="similarity">
    <text evidence="2 7">Belongs to the UPF0056 (MarC) family.</text>
</comment>
<sequence>MELFISAAAIFILIMDPLGNIPLFLTALRHTVARRRRRIVVRELLIALVVMLIFLFGGQTFMKIFDVSPPALTVAGGVILMLIALRMIFPTPTYSLSERVPEDEPFIVPLAVPYVAGPSLLAMEIVLVSRNPEGIAWYLLALIVSWLVTAIVLFFSQSLIKLFGEKTLTAIERLMGMVLVIVAVQMTLNGIADYFSLATH</sequence>
<evidence type="ECO:0000256" key="3">
    <source>
        <dbReference type="ARBA" id="ARBA00022475"/>
    </source>
</evidence>
<dbReference type="GO" id="GO:0005886">
    <property type="term" value="C:plasma membrane"/>
    <property type="evidence" value="ECO:0007669"/>
    <property type="project" value="UniProtKB-SubCell"/>
</dbReference>
<dbReference type="OrthoDB" id="21094at2"/>
<dbReference type="EMBL" id="AGZR01000005">
    <property type="protein sequence ID" value="EPD33191.1"/>
    <property type="molecule type" value="Genomic_DNA"/>
</dbReference>
<dbReference type="PANTHER" id="PTHR33508:SF10">
    <property type="entry name" value="UPF0056 INNER MEMBRANE PROTEIN YHGN"/>
    <property type="match status" value="1"/>
</dbReference>
<feature type="transmembrane region" description="Helical" evidence="7">
    <location>
        <begin position="6"/>
        <end position="28"/>
    </location>
</feature>
<organism evidence="8 9">
    <name type="scientific">Propionimicrobium lymphophilum ACS-093-V-SCH5</name>
    <dbReference type="NCBI Taxonomy" id="883161"/>
    <lineage>
        <taxon>Bacteria</taxon>
        <taxon>Bacillati</taxon>
        <taxon>Actinomycetota</taxon>
        <taxon>Actinomycetes</taxon>
        <taxon>Propionibacteriales</taxon>
        <taxon>Propionibacteriaceae</taxon>
        <taxon>Propionimicrobium</taxon>
    </lineage>
</organism>
<dbReference type="NCBIfam" id="TIGR00427">
    <property type="entry name" value="NAAT family transporter"/>
    <property type="match status" value="1"/>
</dbReference>
<keyword evidence="6 7" id="KW-0472">Membrane</keyword>
<feature type="transmembrane region" description="Helical" evidence="7">
    <location>
        <begin position="40"/>
        <end position="61"/>
    </location>
</feature>
<feature type="transmembrane region" description="Helical" evidence="7">
    <location>
        <begin position="176"/>
        <end position="197"/>
    </location>
</feature>
<evidence type="ECO:0000313" key="9">
    <source>
        <dbReference type="Proteomes" id="UP000014417"/>
    </source>
</evidence>
<feature type="transmembrane region" description="Helical" evidence="7">
    <location>
        <begin position="106"/>
        <end position="129"/>
    </location>
</feature>
<keyword evidence="3" id="KW-1003">Cell membrane</keyword>
<dbReference type="Pfam" id="PF01914">
    <property type="entry name" value="MarC"/>
    <property type="match status" value="1"/>
</dbReference>
<protein>
    <recommendedName>
        <fullName evidence="7">UPF0056 membrane protein</fullName>
    </recommendedName>
</protein>
<keyword evidence="9" id="KW-1185">Reference proteome</keyword>
<name>S2W255_9ACTN</name>
<reference evidence="8 9" key="1">
    <citation type="submission" date="2013-04" db="EMBL/GenBank/DDBJ databases">
        <title>The Genome Sequence of Propionimicrobium lymphophilum ACS-093-V-SCH5.</title>
        <authorList>
            <consortium name="The Broad Institute Genomics Platform"/>
            <person name="Earl A."/>
            <person name="Ward D."/>
            <person name="Feldgarden M."/>
            <person name="Gevers D."/>
            <person name="Saerens B."/>
            <person name="Vaneechoutte M."/>
            <person name="Walker B."/>
            <person name="Young S."/>
            <person name="Zeng Q."/>
            <person name="Gargeya S."/>
            <person name="Fitzgerald M."/>
            <person name="Haas B."/>
            <person name="Abouelleil A."/>
            <person name="Allen A.W."/>
            <person name="Alvarado L."/>
            <person name="Arachchi H.M."/>
            <person name="Berlin A.M."/>
            <person name="Chapman S.B."/>
            <person name="Gainer-Dewar J."/>
            <person name="Goldberg J."/>
            <person name="Griggs A."/>
            <person name="Gujja S."/>
            <person name="Hansen M."/>
            <person name="Howarth C."/>
            <person name="Imamovic A."/>
            <person name="Ireland A."/>
            <person name="Larimer J."/>
            <person name="McCowan C."/>
            <person name="Murphy C."/>
            <person name="Pearson M."/>
            <person name="Poon T.W."/>
            <person name="Priest M."/>
            <person name="Roberts A."/>
            <person name="Saif S."/>
            <person name="Shea T."/>
            <person name="Sisk P."/>
            <person name="Sykes S."/>
            <person name="Wortman J."/>
            <person name="Nusbaum C."/>
            <person name="Birren B."/>
        </authorList>
    </citation>
    <scope>NUCLEOTIDE SEQUENCE [LARGE SCALE GENOMIC DNA]</scope>
    <source>
        <strain evidence="8 9">ACS-093-V-SCH5</strain>
    </source>
</reference>
<accession>S2W255</accession>
<proteinExistence type="inferred from homology"/>
<keyword evidence="4 7" id="KW-0812">Transmembrane</keyword>
<comment type="subcellular location">
    <subcellularLocation>
        <location evidence="1 7">Cell membrane</location>
        <topology evidence="1 7">Multi-pass membrane protein</topology>
    </subcellularLocation>
</comment>
<gene>
    <name evidence="8" type="ORF">HMPREF9306_00722</name>
</gene>
<dbReference type="RefSeq" id="WP_016455566.1">
    <property type="nucleotide sequence ID" value="NZ_KE150269.1"/>
</dbReference>
<evidence type="ECO:0000256" key="2">
    <source>
        <dbReference type="ARBA" id="ARBA00009784"/>
    </source>
</evidence>
<evidence type="ECO:0000256" key="6">
    <source>
        <dbReference type="ARBA" id="ARBA00023136"/>
    </source>
</evidence>
<dbReference type="PATRIC" id="fig|883161.3.peg.722"/>
<dbReference type="STRING" id="883161.HMPREF9306_00722"/>
<keyword evidence="5 7" id="KW-1133">Transmembrane helix</keyword>
<dbReference type="AlphaFoldDB" id="S2W255"/>
<evidence type="ECO:0000256" key="4">
    <source>
        <dbReference type="ARBA" id="ARBA00022692"/>
    </source>
</evidence>
<dbReference type="InterPro" id="IPR002771">
    <property type="entry name" value="Multi_antbiot-R_MarC"/>
</dbReference>
<evidence type="ECO:0000313" key="8">
    <source>
        <dbReference type="EMBL" id="EPD33191.1"/>
    </source>
</evidence>
<evidence type="ECO:0000256" key="7">
    <source>
        <dbReference type="RuleBase" id="RU362048"/>
    </source>
</evidence>
<comment type="caution">
    <text evidence="8">The sequence shown here is derived from an EMBL/GenBank/DDBJ whole genome shotgun (WGS) entry which is preliminary data.</text>
</comment>